<evidence type="ECO:0000256" key="5">
    <source>
        <dbReference type="ARBA" id="ARBA00023229"/>
    </source>
</evidence>
<dbReference type="Pfam" id="PF00201">
    <property type="entry name" value="UDPGT"/>
    <property type="match status" value="1"/>
</dbReference>
<reference evidence="8" key="2">
    <citation type="submission" date="2023-05" db="EMBL/GenBank/DDBJ databases">
        <authorList>
            <person name="Schelkunov M.I."/>
        </authorList>
    </citation>
    <scope>NUCLEOTIDE SEQUENCE</scope>
    <source>
        <strain evidence="8">Hsosn_3</strain>
        <tissue evidence="8">Leaf</tissue>
    </source>
</reference>
<proteinExistence type="inferred from homology"/>
<evidence type="ECO:0000256" key="2">
    <source>
        <dbReference type="ARBA" id="ARBA00009995"/>
    </source>
</evidence>
<keyword evidence="9" id="KW-1185">Reference proteome</keyword>
<dbReference type="InterPro" id="IPR035595">
    <property type="entry name" value="UDP_glycos_trans_CS"/>
</dbReference>
<evidence type="ECO:0000256" key="4">
    <source>
        <dbReference type="ARBA" id="ARBA00022679"/>
    </source>
</evidence>
<dbReference type="EC" id="2.4.1.-" evidence="7"/>
<name>A0AAD8HHE1_9APIA</name>
<keyword evidence="3 6" id="KW-0328">Glycosyltransferase</keyword>
<comment type="caution">
    <text evidence="8">The sequence shown here is derived from an EMBL/GenBank/DDBJ whole genome shotgun (WGS) entry which is preliminary data.</text>
</comment>
<comment type="pathway">
    <text evidence="1">Secondary metabolite biosynthesis; terpenoid biosynthesis.</text>
</comment>
<dbReference type="PROSITE" id="PS00375">
    <property type="entry name" value="UDPGT"/>
    <property type="match status" value="1"/>
</dbReference>
<organism evidence="8 9">
    <name type="scientific">Heracleum sosnowskyi</name>
    <dbReference type="NCBI Taxonomy" id="360622"/>
    <lineage>
        <taxon>Eukaryota</taxon>
        <taxon>Viridiplantae</taxon>
        <taxon>Streptophyta</taxon>
        <taxon>Embryophyta</taxon>
        <taxon>Tracheophyta</taxon>
        <taxon>Spermatophyta</taxon>
        <taxon>Magnoliopsida</taxon>
        <taxon>eudicotyledons</taxon>
        <taxon>Gunneridae</taxon>
        <taxon>Pentapetalae</taxon>
        <taxon>asterids</taxon>
        <taxon>campanulids</taxon>
        <taxon>Apiales</taxon>
        <taxon>Apiaceae</taxon>
        <taxon>Apioideae</taxon>
        <taxon>apioid superclade</taxon>
        <taxon>Tordylieae</taxon>
        <taxon>Tordyliinae</taxon>
        <taxon>Heracleum</taxon>
    </lineage>
</organism>
<dbReference type="FunFam" id="3.40.50.2000:FF:000095">
    <property type="entry name" value="Glycosyltransferase"/>
    <property type="match status" value="1"/>
</dbReference>
<gene>
    <name evidence="8" type="ORF">POM88_042112</name>
</gene>
<comment type="similarity">
    <text evidence="2 6">Belongs to the UDP-glycosyltransferase family.</text>
</comment>
<dbReference type="GO" id="GO:0008299">
    <property type="term" value="P:isoprenoid biosynthetic process"/>
    <property type="evidence" value="ECO:0007669"/>
    <property type="project" value="UniProtKB-KW"/>
</dbReference>
<dbReference type="EMBL" id="JAUIZM010000009">
    <property type="protein sequence ID" value="KAK1366551.1"/>
    <property type="molecule type" value="Genomic_DNA"/>
</dbReference>
<dbReference type="FunFam" id="3.40.50.2000:FF:000020">
    <property type="entry name" value="Glycosyltransferase"/>
    <property type="match status" value="1"/>
</dbReference>
<dbReference type="PANTHER" id="PTHR48048">
    <property type="entry name" value="GLYCOSYLTRANSFERASE"/>
    <property type="match status" value="1"/>
</dbReference>
<keyword evidence="5" id="KW-0414">Isoprene biosynthesis</keyword>
<dbReference type="CDD" id="cd03784">
    <property type="entry name" value="GT1_Gtf-like"/>
    <property type="match status" value="1"/>
</dbReference>
<accession>A0AAD8HHE1</accession>
<dbReference type="Gene3D" id="3.40.50.2000">
    <property type="entry name" value="Glycogen Phosphorylase B"/>
    <property type="match status" value="2"/>
</dbReference>
<dbReference type="InterPro" id="IPR002213">
    <property type="entry name" value="UDP_glucos_trans"/>
</dbReference>
<reference evidence="8" key="1">
    <citation type="submission" date="2023-02" db="EMBL/GenBank/DDBJ databases">
        <title>Genome of toxic invasive species Heracleum sosnowskyi carries increased number of genes despite the absence of recent whole-genome duplications.</title>
        <authorList>
            <person name="Schelkunov M."/>
            <person name="Shtratnikova V."/>
            <person name="Makarenko M."/>
            <person name="Klepikova A."/>
            <person name="Omelchenko D."/>
            <person name="Novikova G."/>
            <person name="Obukhova E."/>
            <person name="Bogdanov V."/>
            <person name="Penin A."/>
            <person name="Logacheva M."/>
        </authorList>
    </citation>
    <scope>NUCLEOTIDE SEQUENCE</scope>
    <source>
        <strain evidence="8">Hsosn_3</strain>
        <tissue evidence="8">Leaf</tissue>
    </source>
</reference>
<evidence type="ECO:0000256" key="3">
    <source>
        <dbReference type="ARBA" id="ARBA00022676"/>
    </source>
</evidence>
<evidence type="ECO:0000313" key="8">
    <source>
        <dbReference type="EMBL" id="KAK1366551.1"/>
    </source>
</evidence>
<sequence>MLRFFPWLKVGHNHGIGLKGVKYEYAITCLPILNKSKLSIRHLLKNKRKIMESKSSCIILYPSPGIGHLVSMVELGKLILCHHPDLFSNIIILVTTAPHLNTRTTYPYMNLVSATTPSITFHHLPTTPLPPTYVPSQEGLNFDLQSFNNSNVRQALETISSKPMKIIAFVMDFFCTSASQVSSGLNIPTYYFFTSSASSLSILLYLPIMHQKITTNFKDLNAFVQFPGLPPIFSSDLSEPLLDRNLVEYTYFMELADQIAKSDGIIINTFHSLETRAITAISDGLCIANAPTPPIYCIGPLIAEKQNNIEGNECMLWLNSQPRKSVIFLCFGSMGVFGEEQLKEIGVGLENSGHRFLWVVKAPPPKGDNESNSSIVAPQEPDLNTLLPQGFLERTKGRGLVVKTWAPQVAVLSHESVGGFVTHCGWNSILEGVCAGIPMIGWPLYAEQRINKAILVEEIRVGLGLEESDGRRFVSGVEIEKRVRELMESDSGKNIRRRVEELRDAAKVAMSDENGSSRIALAKLITKWKE</sequence>
<evidence type="ECO:0000313" key="9">
    <source>
        <dbReference type="Proteomes" id="UP001237642"/>
    </source>
</evidence>
<evidence type="ECO:0000256" key="1">
    <source>
        <dbReference type="ARBA" id="ARBA00004721"/>
    </source>
</evidence>
<keyword evidence="4 6" id="KW-0808">Transferase</keyword>
<dbReference type="PANTHER" id="PTHR48048:SF41">
    <property type="entry name" value="GLYCOSYLTRANSFERASE"/>
    <property type="match status" value="1"/>
</dbReference>
<evidence type="ECO:0000256" key="6">
    <source>
        <dbReference type="RuleBase" id="RU003718"/>
    </source>
</evidence>
<dbReference type="GO" id="GO:0035251">
    <property type="term" value="F:UDP-glucosyltransferase activity"/>
    <property type="evidence" value="ECO:0007669"/>
    <property type="project" value="InterPro"/>
</dbReference>
<dbReference type="InterPro" id="IPR050481">
    <property type="entry name" value="UDP-glycosyltransf_plant"/>
</dbReference>
<dbReference type="AlphaFoldDB" id="A0AAD8HHE1"/>
<protein>
    <recommendedName>
        <fullName evidence="7">Glycosyltransferase</fullName>
        <ecNumber evidence="7">2.4.1.-</ecNumber>
    </recommendedName>
</protein>
<dbReference type="Proteomes" id="UP001237642">
    <property type="component" value="Unassembled WGS sequence"/>
</dbReference>
<evidence type="ECO:0000256" key="7">
    <source>
        <dbReference type="RuleBase" id="RU362057"/>
    </source>
</evidence>
<dbReference type="SUPFAM" id="SSF53756">
    <property type="entry name" value="UDP-Glycosyltransferase/glycogen phosphorylase"/>
    <property type="match status" value="1"/>
</dbReference>